<dbReference type="InterPro" id="IPR051590">
    <property type="entry name" value="Replication_Regulatory_Kinase"/>
</dbReference>
<dbReference type="InterPro" id="IPR001357">
    <property type="entry name" value="BRCT_dom"/>
</dbReference>
<dbReference type="PROSITE" id="PS50172">
    <property type="entry name" value="BRCT"/>
    <property type="match status" value="1"/>
</dbReference>
<dbReference type="FunFam" id="6.10.250.3410:FF:000001">
    <property type="entry name" value="Protein DBF4 homolog A"/>
    <property type="match status" value="1"/>
</dbReference>
<dbReference type="OrthoDB" id="21380at2759"/>
<dbReference type="InterPro" id="IPR055116">
    <property type="entry name" value="DBF4_BRCT"/>
</dbReference>
<dbReference type="AlphaFoldDB" id="S9VRP7"/>
<dbReference type="SMART" id="SM00586">
    <property type="entry name" value="ZnF_DBF"/>
    <property type="match status" value="1"/>
</dbReference>
<dbReference type="SUPFAM" id="SSF52113">
    <property type="entry name" value="BRCT domain"/>
    <property type="match status" value="1"/>
</dbReference>
<dbReference type="Pfam" id="PF08630">
    <property type="entry name" value="Dfp1_Him1_M"/>
    <property type="match status" value="1"/>
</dbReference>
<dbReference type="PANTHER" id="PTHR15375">
    <property type="entry name" value="ACTIVATOR OF S-PHASE KINASE-RELATED"/>
    <property type="match status" value="1"/>
</dbReference>
<protein>
    <submittedName>
        <fullName evidence="8">Hsk1-Dfp1 kinase complex regulatory subunit Dfp1</fullName>
    </submittedName>
</protein>
<feature type="compositionally biased region" description="Basic and acidic residues" evidence="5">
    <location>
        <begin position="37"/>
        <end position="46"/>
    </location>
</feature>
<dbReference type="GO" id="GO:0008270">
    <property type="term" value="F:zinc ion binding"/>
    <property type="evidence" value="ECO:0007669"/>
    <property type="project" value="UniProtKB-KW"/>
</dbReference>
<dbReference type="GO" id="GO:0033314">
    <property type="term" value="P:mitotic DNA replication checkpoint signaling"/>
    <property type="evidence" value="ECO:0007669"/>
    <property type="project" value="EnsemblFungi"/>
</dbReference>
<dbReference type="GO" id="GO:0031431">
    <property type="term" value="C:Dbf4-dependent protein kinase complex"/>
    <property type="evidence" value="ECO:0007669"/>
    <property type="project" value="EnsemblFungi"/>
</dbReference>
<dbReference type="EMBL" id="KE546992">
    <property type="protein sequence ID" value="EPY50603.1"/>
    <property type="molecule type" value="Genomic_DNA"/>
</dbReference>
<evidence type="ECO:0000259" key="6">
    <source>
        <dbReference type="PROSITE" id="PS50172"/>
    </source>
</evidence>
<feature type="domain" description="BRCT" evidence="6">
    <location>
        <begin position="135"/>
        <end position="215"/>
    </location>
</feature>
<gene>
    <name evidence="8" type="ORF">SPOG_00854</name>
</gene>
<reference evidence="8 9" key="1">
    <citation type="journal article" date="2011" name="Science">
        <title>Comparative functional genomics of the fission yeasts.</title>
        <authorList>
            <person name="Rhind N."/>
            <person name="Chen Z."/>
            <person name="Yassour M."/>
            <person name="Thompson D.A."/>
            <person name="Haas B.J."/>
            <person name="Habib N."/>
            <person name="Wapinski I."/>
            <person name="Roy S."/>
            <person name="Lin M.F."/>
            <person name="Heiman D.I."/>
            <person name="Young S.K."/>
            <person name="Furuya K."/>
            <person name="Guo Y."/>
            <person name="Pidoux A."/>
            <person name="Chen H.M."/>
            <person name="Robbertse B."/>
            <person name="Goldberg J.M."/>
            <person name="Aoki K."/>
            <person name="Bayne E.H."/>
            <person name="Berlin A.M."/>
            <person name="Desjardins C.A."/>
            <person name="Dobbs E."/>
            <person name="Dukaj L."/>
            <person name="Fan L."/>
            <person name="FitzGerald M.G."/>
            <person name="French C."/>
            <person name="Gujja S."/>
            <person name="Hansen K."/>
            <person name="Keifenheim D."/>
            <person name="Levin J.Z."/>
            <person name="Mosher R.A."/>
            <person name="Mueller C.A."/>
            <person name="Pfiffner J."/>
            <person name="Priest M."/>
            <person name="Russ C."/>
            <person name="Smialowska A."/>
            <person name="Swoboda P."/>
            <person name="Sykes S.M."/>
            <person name="Vaughn M."/>
            <person name="Vengrova S."/>
            <person name="Yoder R."/>
            <person name="Zeng Q."/>
            <person name="Allshire R."/>
            <person name="Baulcombe D."/>
            <person name="Birren B.W."/>
            <person name="Brown W."/>
            <person name="Ekwall K."/>
            <person name="Kellis M."/>
            <person name="Leatherwood J."/>
            <person name="Levin H."/>
            <person name="Margalit H."/>
            <person name="Martienssen R."/>
            <person name="Nieduszynski C.A."/>
            <person name="Spatafora J.W."/>
            <person name="Friedman N."/>
            <person name="Dalgaard J.Z."/>
            <person name="Baumann P."/>
            <person name="Niki H."/>
            <person name="Regev A."/>
            <person name="Nusbaum C."/>
        </authorList>
    </citation>
    <scope>NUCLEOTIDE SEQUENCE [LARGE SCALE GENOMIC DNA]</scope>
    <source>
        <strain evidence="9">OY26 / ATCC MYA-4695 / CBS 11777 / NBRC 106824 / NRRL Y48691</strain>
    </source>
</reference>
<dbReference type="Pfam" id="PF22437">
    <property type="entry name" value="DBF4_BRCT"/>
    <property type="match status" value="1"/>
</dbReference>
<dbReference type="GO" id="GO:1903468">
    <property type="term" value="P:positive regulation of DNA replication initiation"/>
    <property type="evidence" value="ECO:0007669"/>
    <property type="project" value="EnsemblFungi"/>
</dbReference>
<feature type="region of interest" description="Disordered" evidence="5">
    <location>
        <begin position="335"/>
        <end position="363"/>
    </location>
</feature>
<dbReference type="OMA" id="GMKIWAI"/>
<dbReference type="STRING" id="653667.S9VRP7"/>
<dbReference type="PANTHER" id="PTHR15375:SF26">
    <property type="entry name" value="PROTEIN CHIFFON"/>
    <property type="match status" value="1"/>
</dbReference>
<evidence type="ECO:0000259" key="7">
    <source>
        <dbReference type="PROSITE" id="PS51265"/>
    </source>
</evidence>
<feature type="domain" description="DBF4-type" evidence="7">
    <location>
        <begin position="499"/>
        <end position="548"/>
    </location>
</feature>
<dbReference type="HOGENOM" id="CLU_023948_0_0_1"/>
<evidence type="ECO:0000256" key="2">
    <source>
        <dbReference type="ARBA" id="ARBA00022771"/>
    </source>
</evidence>
<dbReference type="InterPro" id="IPR036420">
    <property type="entry name" value="BRCT_dom_sf"/>
</dbReference>
<dbReference type="Proteomes" id="UP000015464">
    <property type="component" value="Unassembled WGS sequence"/>
</dbReference>
<evidence type="ECO:0000256" key="4">
    <source>
        <dbReference type="PROSITE-ProRule" id="PRU00600"/>
    </source>
</evidence>
<evidence type="ECO:0000256" key="3">
    <source>
        <dbReference type="ARBA" id="ARBA00022833"/>
    </source>
</evidence>
<evidence type="ECO:0000313" key="9">
    <source>
        <dbReference type="Proteomes" id="UP000015464"/>
    </source>
</evidence>
<dbReference type="Gene3D" id="6.10.250.3410">
    <property type="entry name" value="DBF zinc finger"/>
    <property type="match status" value="1"/>
</dbReference>
<dbReference type="GO" id="GO:0045739">
    <property type="term" value="P:positive regulation of DNA repair"/>
    <property type="evidence" value="ECO:0007669"/>
    <property type="project" value="EnsemblFungi"/>
</dbReference>
<dbReference type="Gene3D" id="3.40.50.10190">
    <property type="entry name" value="BRCT domain"/>
    <property type="match status" value="1"/>
</dbReference>
<keyword evidence="2 4" id="KW-0863">Zinc-finger</keyword>
<keyword evidence="3" id="KW-0862">Zinc</keyword>
<dbReference type="RefSeq" id="XP_013024485.1">
    <property type="nucleotide sequence ID" value="XM_013169031.1"/>
</dbReference>
<keyword evidence="9" id="KW-1185">Reference proteome</keyword>
<evidence type="ECO:0000256" key="5">
    <source>
        <dbReference type="SAM" id="MobiDB-lite"/>
    </source>
</evidence>
<proteinExistence type="predicted"/>
<dbReference type="eggNOG" id="KOG4139">
    <property type="taxonomic scope" value="Eukaryota"/>
</dbReference>
<keyword evidence="1" id="KW-0479">Metal-binding</keyword>
<organism evidence="8 9">
    <name type="scientific">Schizosaccharomyces cryophilus (strain OY26 / ATCC MYA-4695 / CBS 11777 / NBRC 106824 / NRRL Y48691)</name>
    <name type="common">Fission yeast</name>
    <dbReference type="NCBI Taxonomy" id="653667"/>
    <lineage>
        <taxon>Eukaryota</taxon>
        <taxon>Fungi</taxon>
        <taxon>Dikarya</taxon>
        <taxon>Ascomycota</taxon>
        <taxon>Taphrinomycotina</taxon>
        <taxon>Schizosaccharomycetes</taxon>
        <taxon>Schizosaccharomycetales</taxon>
        <taxon>Schizosaccharomycetaceae</taxon>
        <taxon>Schizosaccharomyces</taxon>
    </lineage>
</organism>
<dbReference type="Pfam" id="PF07535">
    <property type="entry name" value="zf-DBF"/>
    <property type="match status" value="1"/>
</dbReference>
<dbReference type="InterPro" id="IPR006572">
    <property type="entry name" value="Znf_DBF"/>
</dbReference>
<evidence type="ECO:0000256" key="1">
    <source>
        <dbReference type="ARBA" id="ARBA00022723"/>
    </source>
</evidence>
<dbReference type="InterPro" id="IPR038545">
    <property type="entry name" value="Znf_DBF_sf"/>
</dbReference>
<accession>S9VRP7</accession>
<dbReference type="InterPro" id="IPR013939">
    <property type="entry name" value="Regulatory_Dfp1/Him1"/>
</dbReference>
<feature type="compositionally biased region" description="Low complexity" evidence="5">
    <location>
        <begin position="335"/>
        <end position="358"/>
    </location>
</feature>
<dbReference type="PROSITE" id="PS51265">
    <property type="entry name" value="ZF_DBF4"/>
    <property type="match status" value="1"/>
</dbReference>
<feature type="compositionally biased region" description="Polar residues" evidence="5">
    <location>
        <begin position="62"/>
        <end position="75"/>
    </location>
</feature>
<dbReference type="GO" id="GO:0043539">
    <property type="term" value="F:protein serine/threonine kinase activator activity"/>
    <property type="evidence" value="ECO:0007669"/>
    <property type="project" value="TreeGrafter"/>
</dbReference>
<name>S9VRP7_SCHCR</name>
<dbReference type="GO" id="GO:0016301">
    <property type="term" value="F:kinase activity"/>
    <property type="evidence" value="ECO:0007669"/>
    <property type="project" value="UniProtKB-KW"/>
</dbReference>
<sequence length="552" mass="62263">MTLERCPLAPRSANIIPQKHEGVVKQKAASLAEDAPGEQKRSRTLEESVSSNEDEINNENSVTTTPKHQKVTTPKSYRKSVKRVKHDESISKEVPHMKALAPIDEESKNTGADTTKLATAKSTSQKAKLLEWKRQYKKAFPNFRFYLDGFDPNLQQRVKRQVVQLGGHVETFFSGNVTHVVTTRSTQDIMAKNSKQDVLTKARQLNMKIWSMEKLCNRVLKTLLEDDPFGAGPSQKQGNDLSYLLYVEKVQGTNERDLSVPRQDFVHFKGPYLYVHDMANVYKPILLREWPKPSSDKDVPWPTFRATSIGRCPFVPENKQRLSINAHTAAAAAAAKAKQDQSQEQQQLQRIQKQCSQQAPPTLSRANSFKLSVPLLSNNTVSTSNSNSVYANAESAPLPNANTGDIQQEQPSAKLKPYRMLDDGMQASGIVQSNLTSAVMSNNSNIRSGSAAGVPVVAINGRDINELKKRIIQQKSGAPNKEQTYKNILQNANQRKVRIDPKPGYCENCREKFDNFELHIRSRRHRKFAENDENFKELDELFELVQRPFRPL</sequence>
<feature type="region of interest" description="Disordered" evidence="5">
    <location>
        <begin position="17"/>
        <end position="87"/>
    </location>
</feature>
<dbReference type="GO" id="GO:0003676">
    <property type="term" value="F:nucleic acid binding"/>
    <property type="evidence" value="ECO:0007669"/>
    <property type="project" value="InterPro"/>
</dbReference>
<evidence type="ECO:0000313" key="8">
    <source>
        <dbReference type="EMBL" id="EPY50603.1"/>
    </source>
</evidence>
<dbReference type="GeneID" id="25035185"/>
<dbReference type="SMART" id="SM00292">
    <property type="entry name" value="BRCT"/>
    <property type="match status" value="1"/>
</dbReference>